<organism evidence="3 4">
    <name type="scientific">Tenacibaculum skagerrakense</name>
    <dbReference type="NCBI Taxonomy" id="186571"/>
    <lineage>
        <taxon>Bacteria</taxon>
        <taxon>Pseudomonadati</taxon>
        <taxon>Bacteroidota</taxon>
        <taxon>Flavobacteriia</taxon>
        <taxon>Flavobacteriales</taxon>
        <taxon>Flavobacteriaceae</taxon>
        <taxon>Tenacibaculum</taxon>
    </lineage>
</organism>
<dbReference type="OrthoDB" id="9795543at2"/>
<dbReference type="RefSeq" id="WP_132795704.1">
    <property type="nucleotide sequence ID" value="NZ_SLXM01000010.1"/>
</dbReference>
<dbReference type="GO" id="GO:0016491">
    <property type="term" value="F:oxidoreductase activity"/>
    <property type="evidence" value="ECO:0007669"/>
    <property type="project" value="UniProtKB-KW"/>
</dbReference>
<evidence type="ECO:0000313" key="3">
    <source>
        <dbReference type="EMBL" id="TCP22921.1"/>
    </source>
</evidence>
<dbReference type="InterPro" id="IPR036291">
    <property type="entry name" value="NAD(P)-bd_dom_sf"/>
</dbReference>
<dbReference type="AlphaFoldDB" id="A0A4R2NMW4"/>
<evidence type="ECO:0000256" key="1">
    <source>
        <dbReference type="ARBA" id="ARBA00010928"/>
    </source>
</evidence>
<dbReference type="PANTHER" id="PTHR42840:SF3">
    <property type="entry name" value="BINDING ROSSMANN FOLD OXIDOREDUCTASE, PUTATIVE (AFU_ORTHOLOGUE AFUA_2G10240)-RELATED"/>
    <property type="match status" value="1"/>
</dbReference>
<dbReference type="SUPFAM" id="SSF55347">
    <property type="entry name" value="Glyceraldehyde-3-phosphate dehydrogenase-like, C-terminal domain"/>
    <property type="match status" value="1"/>
</dbReference>
<evidence type="ECO:0000256" key="2">
    <source>
        <dbReference type="ARBA" id="ARBA00023002"/>
    </source>
</evidence>
<dbReference type="PANTHER" id="PTHR42840">
    <property type="entry name" value="NAD(P)-BINDING ROSSMANN-FOLD SUPERFAMILY PROTEIN-RELATED"/>
    <property type="match status" value="1"/>
</dbReference>
<sequence length="316" mass="35983">MKKVLLIGTGFMAKEYAKVLKGMNVPFDVVGRGQKNATLFEKEFEVNTFIGGLDKFIEINDLNNYSHFINGSSIDSLKSTTIALLENGAKKILLEKPGVATSEEIEHLYNESKKYEDATIVLAYNRRFFASVQKAKEIIEEDGGVNSLTFEFTEWAHVIKTYDFSDVILNNWFLGNSTHVVDTAFYLAGKPKEMSSYRKGSLDWHPTGSTYTGSGITDKDALFSYHANWEGPGRWFLEVITPKHRLIFKPFEKLQIQEIGSVQVNEVEVDYSLEQDYKPGLFNQTKAFLNSDYINFCSLEEQRDLINDVYNKISGY</sequence>
<gene>
    <name evidence="3" type="ORF">EV195_11050</name>
</gene>
<dbReference type="Gene3D" id="3.30.360.10">
    <property type="entry name" value="Dihydrodipicolinate Reductase, domain 2"/>
    <property type="match status" value="1"/>
</dbReference>
<accession>A0A4R2NMW4</accession>
<reference evidence="3 4" key="1">
    <citation type="submission" date="2019-03" db="EMBL/GenBank/DDBJ databases">
        <title>Genomic Encyclopedia of Type Strains, Phase IV (KMG-IV): sequencing the most valuable type-strain genomes for metagenomic binning, comparative biology and taxonomic classification.</title>
        <authorList>
            <person name="Goeker M."/>
        </authorList>
    </citation>
    <scope>NUCLEOTIDE SEQUENCE [LARGE SCALE GENOMIC DNA]</scope>
    <source>
        <strain evidence="3 4">DSM 14836</strain>
    </source>
</reference>
<dbReference type="EMBL" id="SLXM01000010">
    <property type="protein sequence ID" value="TCP22921.1"/>
    <property type="molecule type" value="Genomic_DNA"/>
</dbReference>
<comment type="caution">
    <text evidence="3">The sequence shown here is derived from an EMBL/GenBank/DDBJ whole genome shotgun (WGS) entry which is preliminary data.</text>
</comment>
<evidence type="ECO:0000313" key="4">
    <source>
        <dbReference type="Proteomes" id="UP000294564"/>
    </source>
</evidence>
<keyword evidence="2" id="KW-0560">Oxidoreductase</keyword>
<comment type="similarity">
    <text evidence="1">Belongs to the Gfo/Idh/MocA family.</text>
</comment>
<dbReference type="Gene3D" id="3.40.50.720">
    <property type="entry name" value="NAD(P)-binding Rossmann-like Domain"/>
    <property type="match status" value="1"/>
</dbReference>
<proteinExistence type="inferred from homology"/>
<keyword evidence="4" id="KW-1185">Reference proteome</keyword>
<dbReference type="Proteomes" id="UP000294564">
    <property type="component" value="Unassembled WGS sequence"/>
</dbReference>
<name>A0A4R2NMW4_9FLAO</name>
<protein>
    <submittedName>
        <fullName evidence="3">Putative dehydrogenase</fullName>
    </submittedName>
</protein>
<dbReference type="SUPFAM" id="SSF51735">
    <property type="entry name" value="NAD(P)-binding Rossmann-fold domains"/>
    <property type="match status" value="1"/>
</dbReference>